<sequence length="261" mass="28377">MKKALLVVSFGTSVSRARREIEAVEQALAAQAPDRAFFRAYTSPTIRRLLAQRGEQIFDLNSALENLAVQGYEDVAVAVTHLLYGIEYDKIKEQTAAFSKRFSCLRLGPPLLADSGSLCALARCLLQEPLAPGEGLVWMGHGTEHFANMVYPALQTALRLAGGRHAYVGTVEGWPSLEDVLTKLQSDGCSRVLLAPLMLVAGDHAQNDMAGSDPESWKSRLEEAGISVRCRMEGLGALVSVQDLYAAHLQKLLQPEEDNGV</sequence>
<evidence type="ECO:0000313" key="2">
    <source>
        <dbReference type="Proteomes" id="UP001477672"/>
    </source>
</evidence>
<dbReference type="SUPFAM" id="SSF53800">
    <property type="entry name" value="Chelatase"/>
    <property type="match status" value="1"/>
</dbReference>
<dbReference type="InterPro" id="IPR010388">
    <property type="entry name" value="Anaerobic_Co-chelatase"/>
</dbReference>
<comment type="caution">
    <text evidence="1">The sequence shown here is derived from an EMBL/GenBank/DDBJ whole genome shotgun (WGS) entry which is preliminary data.</text>
</comment>
<accession>A0ABV1GBE9</accession>
<dbReference type="CDD" id="cd03413">
    <property type="entry name" value="CbiK_C"/>
    <property type="match status" value="1"/>
</dbReference>
<dbReference type="EMBL" id="JBBMFA010000031">
    <property type="protein sequence ID" value="MEQ2519002.1"/>
    <property type="molecule type" value="Genomic_DNA"/>
</dbReference>
<dbReference type="RefSeq" id="WP_349214202.1">
    <property type="nucleotide sequence ID" value="NZ_JBBMFA010000031.1"/>
</dbReference>
<keyword evidence="2" id="KW-1185">Reference proteome</keyword>
<dbReference type="PIRSF" id="PIRSF033579">
    <property type="entry name" value="Anaer_Co_chel"/>
    <property type="match status" value="1"/>
</dbReference>
<organism evidence="1 2">
    <name type="scientific">Ruthenibacterium intestinale</name>
    <dbReference type="NCBI Taxonomy" id="3133163"/>
    <lineage>
        <taxon>Bacteria</taxon>
        <taxon>Bacillati</taxon>
        <taxon>Bacillota</taxon>
        <taxon>Clostridia</taxon>
        <taxon>Eubacteriales</taxon>
        <taxon>Oscillospiraceae</taxon>
        <taxon>Ruthenibacterium</taxon>
    </lineage>
</organism>
<protein>
    <submittedName>
        <fullName evidence="1">Sirohydrochlorin cobaltochelatase</fullName>
    </submittedName>
</protein>
<dbReference type="Gene3D" id="3.40.50.1400">
    <property type="match status" value="2"/>
</dbReference>
<proteinExistence type="predicted"/>
<reference evidence="1 2" key="1">
    <citation type="submission" date="2024-03" db="EMBL/GenBank/DDBJ databases">
        <title>Human intestinal bacterial collection.</title>
        <authorList>
            <person name="Pauvert C."/>
            <person name="Hitch T.C.A."/>
            <person name="Clavel T."/>
        </authorList>
    </citation>
    <scope>NUCLEOTIDE SEQUENCE [LARGE SCALE GENOMIC DNA]</scope>
    <source>
        <strain evidence="1 2">CLA-JM-H11</strain>
    </source>
</reference>
<evidence type="ECO:0000313" key="1">
    <source>
        <dbReference type="EMBL" id="MEQ2519002.1"/>
    </source>
</evidence>
<gene>
    <name evidence="1" type="ORF">WMO24_00895</name>
</gene>
<dbReference type="Proteomes" id="UP001477672">
    <property type="component" value="Unassembled WGS sequence"/>
</dbReference>
<name>A0ABV1GBE9_9FIRM</name>
<dbReference type="Pfam" id="PF06180">
    <property type="entry name" value="CbiK"/>
    <property type="match status" value="1"/>
</dbReference>